<feature type="signal peptide" evidence="1">
    <location>
        <begin position="1"/>
        <end position="26"/>
    </location>
</feature>
<dbReference type="STRING" id="1705.CA21670_10505"/>
<protein>
    <recommendedName>
        <fullName evidence="4">Secreted protein</fullName>
    </recommendedName>
</protein>
<reference evidence="3" key="1">
    <citation type="submission" date="2016-02" db="EMBL/GenBank/DDBJ databases">
        <authorList>
            <person name="Kaur G."/>
            <person name="Nair G.R."/>
            <person name="Mayilraj S."/>
        </authorList>
    </citation>
    <scope>NUCLEOTIDE SEQUENCE [LARGE SCALE GENOMIC DNA]</scope>
    <source>
        <strain evidence="3">GA-15</strain>
    </source>
</reference>
<evidence type="ECO:0000313" key="2">
    <source>
        <dbReference type="EMBL" id="OAH27992.1"/>
    </source>
</evidence>
<keyword evidence="3" id="KW-1185">Reference proteome</keyword>
<dbReference type="Proteomes" id="UP000076947">
    <property type="component" value="Unassembled WGS sequence"/>
</dbReference>
<dbReference type="OrthoDB" id="9978399at2"/>
<evidence type="ECO:0008006" key="4">
    <source>
        <dbReference type="Google" id="ProtNLM"/>
    </source>
</evidence>
<name>A0A177IGP6_9CORY</name>
<evidence type="ECO:0000313" key="3">
    <source>
        <dbReference type="Proteomes" id="UP000076947"/>
    </source>
</evidence>
<comment type="caution">
    <text evidence="2">The sequence shown here is derived from an EMBL/GenBank/DDBJ whole genome shotgun (WGS) entry which is preliminary data.</text>
</comment>
<feature type="chain" id="PRO_5043136896" description="Secreted protein" evidence="1">
    <location>
        <begin position="27"/>
        <end position="80"/>
    </location>
</feature>
<gene>
    <name evidence="2" type="ORF">AYJ05_11895</name>
</gene>
<accession>A0A177IGP6</accession>
<sequence length="80" mass="8291">MRKKILSIAVAGAIALGITAPAPAFAVVQSTQHSSQAFIEDPVAVLNSIVGSALWTPVILSTMASSLFGEQCNLFDTRGC</sequence>
<dbReference type="RefSeq" id="WP_066839630.1">
    <property type="nucleotide sequence ID" value="NZ_CAJFGC010000233.1"/>
</dbReference>
<dbReference type="AlphaFoldDB" id="A0A177IGP6"/>
<organism evidence="2 3">
    <name type="scientific">Corynebacterium stationis</name>
    <dbReference type="NCBI Taxonomy" id="1705"/>
    <lineage>
        <taxon>Bacteria</taxon>
        <taxon>Bacillati</taxon>
        <taxon>Actinomycetota</taxon>
        <taxon>Actinomycetes</taxon>
        <taxon>Mycobacteriales</taxon>
        <taxon>Corynebacteriaceae</taxon>
        <taxon>Corynebacterium</taxon>
    </lineage>
</organism>
<proteinExistence type="predicted"/>
<keyword evidence="1" id="KW-0732">Signal</keyword>
<dbReference type="EMBL" id="LSTQ01000015">
    <property type="protein sequence ID" value="OAH27992.1"/>
    <property type="molecule type" value="Genomic_DNA"/>
</dbReference>
<evidence type="ECO:0000256" key="1">
    <source>
        <dbReference type="SAM" id="SignalP"/>
    </source>
</evidence>